<dbReference type="InterPro" id="IPR001258">
    <property type="entry name" value="NHL_repeat"/>
</dbReference>
<dbReference type="Proteomes" id="UP000006620">
    <property type="component" value="Chromosome"/>
</dbReference>
<dbReference type="AlphaFoldDB" id="F8FPH4"/>
<evidence type="ECO:0000313" key="5">
    <source>
        <dbReference type="EMBL" id="AEI40198.1"/>
    </source>
</evidence>
<evidence type="ECO:0000256" key="3">
    <source>
        <dbReference type="SAM" id="SignalP"/>
    </source>
</evidence>
<dbReference type="SUPFAM" id="SSF55383">
    <property type="entry name" value="Copper amine oxidase, domain N"/>
    <property type="match status" value="1"/>
</dbReference>
<feature type="signal peptide" evidence="3">
    <location>
        <begin position="1"/>
        <end position="24"/>
    </location>
</feature>
<reference evidence="5 6" key="2">
    <citation type="journal article" date="2013" name="Genome Announc.">
        <title>Genome Sequence of Growth-Improving Paenibacillus mucilaginosus Strain KNP414.</title>
        <authorList>
            <person name="Lu J.J."/>
            <person name="Wang J.F."/>
            <person name="Hu X.F."/>
        </authorList>
    </citation>
    <scope>NUCLEOTIDE SEQUENCE [LARGE SCALE GENOMIC DNA]</scope>
    <source>
        <strain evidence="5 6">KNP414</strain>
    </source>
</reference>
<dbReference type="Pfam" id="PF07833">
    <property type="entry name" value="Cu_amine_oxidN1"/>
    <property type="match status" value="1"/>
</dbReference>
<dbReference type="KEGG" id="pms:KNP414_01635"/>
<gene>
    <name evidence="5" type="ordered locus">KNP414_01635</name>
</gene>
<dbReference type="PATRIC" id="fig|1036673.3.peg.1447"/>
<evidence type="ECO:0000256" key="2">
    <source>
        <dbReference type="PROSITE-ProRule" id="PRU00504"/>
    </source>
</evidence>
<feature type="repeat" description="NHL" evidence="2">
    <location>
        <begin position="248"/>
        <end position="272"/>
    </location>
</feature>
<dbReference type="Gene3D" id="2.120.10.30">
    <property type="entry name" value="TolB, C-terminal domain"/>
    <property type="match status" value="4"/>
</dbReference>
<proteinExistence type="predicted"/>
<evidence type="ECO:0000259" key="4">
    <source>
        <dbReference type="Pfam" id="PF07833"/>
    </source>
</evidence>
<feature type="chain" id="PRO_5038957463" evidence="3">
    <location>
        <begin position="25"/>
        <end position="537"/>
    </location>
</feature>
<name>F8FPH4_PAEMK</name>
<dbReference type="PROSITE" id="PS51125">
    <property type="entry name" value="NHL"/>
    <property type="match status" value="1"/>
</dbReference>
<evidence type="ECO:0000313" key="6">
    <source>
        <dbReference type="Proteomes" id="UP000006620"/>
    </source>
</evidence>
<dbReference type="SUPFAM" id="SSF101898">
    <property type="entry name" value="NHL repeat"/>
    <property type="match status" value="1"/>
</dbReference>
<organism evidence="5 6">
    <name type="scientific">Paenibacillus mucilaginosus (strain KNP414)</name>
    <dbReference type="NCBI Taxonomy" id="1036673"/>
    <lineage>
        <taxon>Bacteria</taxon>
        <taxon>Bacillati</taxon>
        <taxon>Bacillota</taxon>
        <taxon>Bacilli</taxon>
        <taxon>Bacillales</taxon>
        <taxon>Paenibacillaceae</taxon>
        <taxon>Paenibacillus</taxon>
    </lineage>
</organism>
<keyword evidence="1" id="KW-0677">Repeat</keyword>
<protein>
    <submittedName>
        <fullName evidence="5">Copper amine oxidase domain protein</fullName>
    </submittedName>
</protein>
<keyword evidence="3" id="KW-0732">Signal</keyword>
<dbReference type="EMBL" id="CP002869">
    <property type="protein sequence ID" value="AEI40198.1"/>
    <property type="molecule type" value="Genomic_DNA"/>
</dbReference>
<dbReference type="RefSeq" id="WP_013915360.1">
    <property type="nucleotide sequence ID" value="NC_015690.1"/>
</dbReference>
<sequence>MTLKAKRFIIASVLSAMLAGGSGAAASSWSGGLRTAEGRLMTELTTAAGTGRLGSANGTGLEASFRVPAGLAVLPDGTAAVSDSRNGVIRKLTGGRVDVLAGVFYRKDDKGYPVGGLLDGAANASLFQEPLGLSAGPDGSLYVADAGNHAIRRIDAKGNVTTVAGSGRLGAKDGKGAAAEFYRPGDVAAAPDGTLYVADTLGHTIRRISPQGEVTTLTAPSRRVVEATPGQVAAAGDFADGPLAQAKFNEPTGIALDAKGNLYVSDSGNQRIRYIDLAKGTVTTVAGGGTAAELKDMYVPGGFSNGAALQARLNYPMGIAVTEEGGLLIADSQNHAVRYLFGGQLSTLAGAGEQKMGLLDGMEGKAGLNRPADVAVLGDGSVLVADSFNNRLRRLTGYRLPEDLPAGDALKVVLDAGVMKFDAQPEITEGRLMVPVRAVTEALGYEVAFDEGERSVSLSKEGRSVKLFVGRTGIRLYENGSLKSEKETDAAPYIKEDLTFVPIRFFAEEIGMDVQWDERTRTAILRTPTRDKYIAVP</sequence>
<dbReference type="InterPro" id="IPR036582">
    <property type="entry name" value="Mao_N_sf"/>
</dbReference>
<dbReference type="PANTHER" id="PTHR46388">
    <property type="entry name" value="NHL REPEAT-CONTAINING PROTEIN 2"/>
    <property type="match status" value="1"/>
</dbReference>
<reference evidence="6" key="1">
    <citation type="submission" date="2011-06" db="EMBL/GenBank/DDBJ databases">
        <title>Complete genome sequence of Paenibacillus mucilaginosus KNP414.</title>
        <authorList>
            <person name="Wang J."/>
            <person name="Hu S."/>
            <person name="Hu X."/>
            <person name="Zhang B."/>
            <person name="Dong D."/>
            <person name="Zhang S."/>
            <person name="Zhao K."/>
            <person name="Wu D."/>
        </authorList>
    </citation>
    <scope>NUCLEOTIDE SEQUENCE [LARGE SCALE GENOMIC DNA]</scope>
    <source>
        <strain evidence="6">KNP414</strain>
    </source>
</reference>
<dbReference type="InterPro" id="IPR012854">
    <property type="entry name" value="Cu_amine_oxidase-like_N"/>
</dbReference>
<dbReference type="HOGENOM" id="CLU_508840_0_0_9"/>
<dbReference type="PANTHER" id="PTHR46388:SF2">
    <property type="entry name" value="NHL REPEAT-CONTAINING PROTEIN 2"/>
    <property type="match status" value="1"/>
</dbReference>
<dbReference type="Gene3D" id="3.30.457.10">
    <property type="entry name" value="Copper amine oxidase-like, N-terminal domain"/>
    <property type="match status" value="1"/>
</dbReference>
<dbReference type="InterPro" id="IPR011042">
    <property type="entry name" value="6-blade_b-propeller_TolB-like"/>
</dbReference>
<evidence type="ECO:0000256" key="1">
    <source>
        <dbReference type="ARBA" id="ARBA00022737"/>
    </source>
</evidence>
<feature type="domain" description="Copper amine oxidase-like N-terminal" evidence="4">
    <location>
        <begin position="415"/>
        <end position="524"/>
    </location>
</feature>
<accession>F8FPH4</accession>
<dbReference type="Pfam" id="PF01436">
    <property type="entry name" value="NHL"/>
    <property type="match status" value="3"/>
</dbReference>